<dbReference type="EMBL" id="JACHIP010000031">
    <property type="protein sequence ID" value="MBB5061213.1"/>
    <property type="molecule type" value="Genomic_DNA"/>
</dbReference>
<dbReference type="Proteomes" id="UP000540989">
    <property type="component" value="Unassembled WGS sequence"/>
</dbReference>
<accession>A0A7W7ZK49</accession>
<keyword evidence="1" id="KW-1133">Transmembrane helix</keyword>
<evidence type="ECO:0000313" key="3">
    <source>
        <dbReference type="Proteomes" id="UP000540989"/>
    </source>
</evidence>
<dbReference type="AlphaFoldDB" id="A0A7W7ZK49"/>
<feature type="transmembrane region" description="Helical" evidence="1">
    <location>
        <begin position="32"/>
        <end position="50"/>
    </location>
</feature>
<feature type="transmembrane region" description="Helical" evidence="1">
    <location>
        <begin position="194"/>
        <end position="219"/>
    </location>
</feature>
<dbReference type="RefSeq" id="WP_184223992.1">
    <property type="nucleotide sequence ID" value="NZ_JACHIP010000031.1"/>
</dbReference>
<organism evidence="2 3">
    <name type="scientific">Granulicella aggregans</name>
    <dbReference type="NCBI Taxonomy" id="474949"/>
    <lineage>
        <taxon>Bacteria</taxon>
        <taxon>Pseudomonadati</taxon>
        <taxon>Acidobacteriota</taxon>
        <taxon>Terriglobia</taxon>
        <taxon>Terriglobales</taxon>
        <taxon>Acidobacteriaceae</taxon>
        <taxon>Granulicella</taxon>
    </lineage>
</organism>
<protein>
    <submittedName>
        <fullName evidence="2">Type IV secretion system protein VirB6</fullName>
    </submittedName>
</protein>
<sequence length="293" mass="32271">MNTPPPVVDWLGQFTQSLTDLTLQNGGALSDFGMLLLTFIATMILIGIAVRMSSWSAHFGGNRSVSLDELRTFLFRLLFCCVIEHYWVTNLPGANFGFNRMFSYIAAAISQVLDHAQLNQMTALIAEAGQKTDMPATLAPMEYICYYYVQALLGIASGIIFLINCSGLIFYAVAALFGPLMIPLYMTETFRGKFLHFVEVLLSLAMIRAVAAAFIYVWSQFLTGFMHQTFQENYTIANWLANLIPFTTIYIAFILNMFLIPSVTQMMFGGGAGIAGKIGETVEKIGAFVAAAG</sequence>
<comment type="caution">
    <text evidence="2">The sequence shown here is derived from an EMBL/GenBank/DDBJ whole genome shotgun (WGS) entry which is preliminary data.</text>
</comment>
<reference evidence="2 3" key="1">
    <citation type="submission" date="2020-08" db="EMBL/GenBank/DDBJ databases">
        <title>Genomic Encyclopedia of Type Strains, Phase IV (KMG-V): Genome sequencing to study the core and pangenomes of soil and plant-associated prokaryotes.</title>
        <authorList>
            <person name="Whitman W."/>
        </authorList>
    </citation>
    <scope>NUCLEOTIDE SEQUENCE [LARGE SCALE GENOMIC DNA]</scope>
    <source>
        <strain evidence="2 3">M8UP14</strain>
    </source>
</reference>
<proteinExistence type="predicted"/>
<gene>
    <name evidence="2" type="ORF">HDF16_005949</name>
</gene>
<name>A0A7W7ZK49_9BACT</name>
<keyword evidence="3" id="KW-1185">Reference proteome</keyword>
<evidence type="ECO:0000256" key="1">
    <source>
        <dbReference type="SAM" id="Phobius"/>
    </source>
</evidence>
<keyword evidence="1" id="KW-0812">Transmembrane</keyword>
<evidence type="ECO:0000313" key="2">
    <source>
        <dbReference type="EMBL" id="MBB5061213.1"/>
    </source>
</evidence>
<keyword evidence="1" id="KW-0472">Membrane</keyword>
<feature type="transmembrane region" description="Helical" evidence="1">
    <location>
        <begin position="239"/>
        <end position="259"/>
    </location>
</feature>